<name>A0A0G1SGB1_9BACT</name>
<organism evidence="2 3">
    <name type="scientific">Candidatus Uhrbacteria bacterium GW2011_GWF2_46_218</name>
    <dbReference type="NCBI Taxonomy" id="1619001"/>
    <lineage>
        <taxon>Bacteria</taxon>
        <taxon>Candidatus Uhriibacteriota</taxon>
    </lineage>
</organism>
<proteinExistence type="predicted"/>
<dbReference type="AlphaFoldDB" id="A0A0G1SGB1"/>
<evidence type="ECO:0000313" key="3">
    <source>
        <dbReference type="Proteomes" id="UP000034705"/>
    </source>
</evidence>
<accession>A0A0G1SGB1</accession>
<feature type="compositionally biased region" description="Basic and acidic residues" evidence="1">
    <location>
        <begin position="158"/>
        <end position="189"/>
    </location>
</feature>
<feature type="region of interest" description="Disordered" evidence="1">
    <location>
        <begin position="154"/>
        <end position="210"/>
    </location>
</feature>
<sequence length="210" mass="23458">MAGRRGTYKNPNHSWDFYVGLKRYSTLILYAKRKRPTLRIPGGASAVRRRARSETGDLLHDHGGTADFEHLNPFGEGWKREALFMARDSDLVQNEVVSDRSHICIATVLEGDVLGPNVCFGATDRPCHGRGRRGRGRLPARHVERRLPRVFIISTGDLGDRDEHDHDEQTRGDDTSEPTSHREKDESGRHGGSCVGEGMARIPRLLGGLE</sequence>
<reference evidence="2 3" key="1">
    <citation type="journal article" date="2015" name="Nature">
        <title>rRNA introns, odd ribosomes, and small enigmatic genomes across a large radiation of phyla.</title>
        <authorList>
            <person name="Brown C.T."/>
            <person name="Hug L.A."/>
            <person name="Thomas B.C."/>
            <person name="Sharon I."/>
            <person name="Castelle C.J."/>
            <person name="Singh A."/>
            <person name="Wilkins M.J."/>
            <person name="Williams K.H."/>
            <person name="Banfield J.F."/>
        </authorList>
    </citation>
    <scope>NUCLEOTIDE SEQUENCE [LARGE SCALE GENOMIC DNA]</scope>
</reference>
<comment type="caution">
    <text evidence="2">The sequence shown here is derived from an EMBL/GenBank/DDBJ whole genome shotgun (WGS) entry which is preliminary data.</text>
</comment>
<protein>
    <submittedName>
        <fullName evidence="2">Uncharacterized protein</fullName>
    </submittedName>
</protein>
<evidence type="ECO:0000256" key="1">
    <source>
        <dbReference type="SAM" id="MobiDB-lite"/>
    </source>
</evidence>
<dbReference type="Proteomes" id="UP000034705">
    <property type="component" value="Unassembled WGS sequence"/>
</dbReference>
<gene>
    <name evidence="2" type="ORF">UX45_C0018G0007</name>
</gene>
<evidence type="ECO:0000313" key="2">
    <source>
        <dbReference type="EMBL" id="KKU32380.1"/>
    </source>
</evidence>
<dbReference type="EMBL" id="LCMG01000018">
    <property type="protein sequence ID" value="KKU32380.1"/>
    <property type="molecule type" value="Genomic_DNA"/>
</dbReference>